<dbReference type="AlphaFoldDB" id="A0AAW0FRC7"/>
<name>A0AAW0FRC7_9APHY</name>
<reference evidence="1 2" key="1">
    <citation type="submission" date="2022-09" db="EMBL/GenBank/DDBJ databases">
        <authorList>
            <person name="Palmer J.M."/>
        </authorList>
    </citation>
    <scope>NUCLEOTIDE SEQUENCE [LARGE SCALE GENOMIC DNA]</scope>
    <source>
        <strain evidence="1 2">DSM 7382</strain>
    </source>
</reference>
<dbReference type="Proteomes" id="UP001385951">
    <property type="component" value="Unassembled WGS sequence"/>
</dbReference>
<proteinExistence type="predicted"/>
<accession>A0AAW0FRC7</accession>
<evidence type="ECO:0000313" key="1">
    <source>
        <dbReference type="EMBL" id="KAK7679827.1"/>
    </source>
</evidence>
<dbReference type="EMBL" id="JASBNA010000055">
    <property type="protein sequence ID" value="KAK7679827.1"/>
    <property type="molecule type" value="Genomic_DNA"/>
</dbReference>
<sequence>MVFIGFGCITSYFATLKAAQANFPDHRGAAGAAPATKEKKKKLTNRILLI</sequence>
<comment type="caution">
    <text evidence="1">The sequence shown here is derived from an EMBL/GenBank/DDBJ whole genome shotgun (WGS) entry which is preliminary data.</text>
</comment>
<evidence type="ECO:0000313" key="2">
    <source>
        <dbReference type="Proteomes" id="UP001385951"/>
    </source>
</evidence>
<keyword evidence="2" id="KW-1185">Reference proteome</keyword>
<organism evidence="1 2">
    <name type="scientific">Cerrena zonata</name>
    <dbReference type="NCBI Taxonomy" id="2478898"/>
    <lineage>
        <taxon>Eukaryota</taxon>
        <taxon>Fungi</taxon>
        <taxon>Dikarya</taxon>
        <taxon>Basidiomycota</taxon>
        <taxon>Agaricomycotina</taxon>
        <taxon>Agaricomycetes</taxon>
        <taxon>Polyporales</taxon>
        <taxon>Cerrenaceae</taxon>
        <taxon>Cerrena</taxon>
    </lineage>
</organism>
<protein>
    <submittedName>
        <fullName evidence="1">Uncharacterized protein</fullName>
    </submittedName>
</protein>
<gene>
    <name evidence="1" type="ORF">QCA50_017153</name>
</gene>